<feature type="region of interest" description="Disordered" evidence="1">
    <location>
        <begin position="163"/>
        <end position="280"/>
    </location>
</feature>
<feature type="transmembrane region" description="Helical" evidence="2">
    <location>
        <begin position="140"/>
        <end position="160"/>
    </location>
</feature>
<gene>
    <name evidence="3" type="ORF">R2D22_09600</name>
</gene>
<organism evidence="3 4">
    <name type="scientific">Streptomyces solicathayae</name>
    <dbReference type="NCBI Taxonomy" id="3081768"/>
    <lineage>
        <taxon>Bacteria</taxon>
        <taxon>Bacillati</taxon>
        <taxon>Actinomycetota</taxon>
        <taxon>Actinomycetes</taxon>
        <taxon>Kitasatosporales</taxon>
        <taxon>Streptomycetaceae</taxon>
        <taxon>Streptomyces</taxon>
    </lineage>
</organism>
<feature type="region of interest" description="Disordered" evidence="1">
    <location>
        <begin position="93"/>
        <end position="131"/>
    </location>
</feature>
<keyword evidence="4" id="KW-1185">Reference proteome</keyword>
<dbReference type="EMBL" id="CP137573">
    <property type="protein sequence ID" value="WOX21640.1"/>
    <property type="molecule type" value="Genomic_DNA"/>
</dbReference>
<proteinExistence type="predicted"/>
<sequence length="280" mass="28456">MGEQRPEMREKRDDGTDAREKDEKKKRLDLSVAQVSGSAVAAVVAAKLASNLGVYGTILGAGVISVVATCGGSVLQFFFRRTGEQLREATVQATKPKGRQVPLPDRTQVLGTVSAPPPGDGTYGEATTHGTRIRGRRRSLVAAALVFVVAMGGITTYELISGQDFSGTEGTTTFRSAVTGGEDNRGGQKPSSPGDAPAPSRTPGRERPAQNGDHGSASPGTGTTPDPGRDATGTPDPTPTPSASDGGTPEPEPTPSTGTPTAPTAPAPDASPAEGSAVAE</sequence>
<accession>A0ABZ0LQ60</accession>
<feature type="region of interest" description="Disordered" evidence="1">
    <location>
        <begin position="1"/>
        <end position="25"/>
    </location>
</feature>
<protein>
    <submittedName>
        <fullName evidence="3">Uncharacterized protein</fullName>
    </submittedName>
</protein>
<keyword evidence="2" id="KW-0812">Transmembrane</keyword>
<feature type="transmembrane region" description="Helical" evidence="2">
    <location>
        <begin position="28"/>
        <end position="46"/>
    </location>
</feature>
<keyword evidence="2" id="KW-1133">Transmembrane helix</keyword>
<keyword evidence="2" id="KW-0472">Membrane</keyword>
<feature type="transmembrane region" description="Helical" evidence="2">
    <location>
        <begin position="52"/>
        <end position="79"/>
    </location>
</feature>
<dbReference type="Proteomes" id="UP001301731">
    <property type="component" value="Chromosome"/>
</dbReference>
<reference evidence="3 4" key="1">
    <citation type="submission" date="2023-10" db="EMBL/GenBank/DDBJ databases">
        <title>The genome sequence of Streptomyces sp. HUAS YS2.</title>
        <authorList>
            <person name="Mo P."/>
        </authorList>
    </citation>
    <scope>NUCLEOTIDE SEQUENCE [LARGE SCALE GENOMIC DNA]</scope>
    <source>
        <strain evidence="3 4">HUAS YS2</strain>
    </source>
</reference>
<dbReference type="RefSeq" id="WP_318102664.1">
    <property type="nucleotide sequence ID" value="NZ_CP137573.1"/>
</dbReference>
<evidence type="ECO:0000313" key="4">
    <source>
        <dbReference type="Proteomes" id="UP001301731"/>
    </source>
</evidence>
<name>A0ABZ0LQ60_9ACTN</name>
<feature type="compositionally biased region" description="Low complexity" evidence="1">
    <location>
        <begin position="215"/>
        <end position="274"/>
    </location>
</feature>
<feature type="compositionally biased region" description="Polar residues" evidence="1">
    <location>
        <begin position="163"/>
        <end position="176"/>
    </location>
</feature>
<evidence type="ECO:0000256" key="2">
    <source>
        <dbReference type="SAM" id="Phobius"/>
    </source>
</evidence>
<evidence type="ECO:0000256" key="1">
    <source>
        <dbReference type="SAM" id="MobiDB-lite"/>
    </source>
</evidence>
<evidence type="ECO:0000313" key="3">
    <source>
        <dbReference type="EMBL" id="WOX21640.1"/>
    </source>
</evidence>